<dbReference type="InterPro" id="IPR011990">
    <property type="entry name" value="TPR-like_helical_dom_sf"/>
</dbReference>
<dbReference type="AlphaFoldDB" id="A0A8J8MES8"/>
<sequence>MYTTIGNKIKQVRKELHITQTQLAGQDMTKSMISQIENGMATPSMKNLIKIADRLNKPVSFFLEENMDNTTLPIKKIQAKMNEITILIDNLEYNEAVEELKDLLSAYNFYNHGKLHGDILFKLGECLGELNLFDESEKHLDKAIKIYDENQLYSDSAMAYMEKMNKYLNDFNYEACLPILENAMDKYNSTIIKDYLFELRFLFVEAMIYSGLGNFNYAIKKLENAVSLSAQNHIYYNSDTIYQTLACINLICKNYSSFLYNIKKAEQFSIFTEDTFRLSLIYLNYAEYEIINNNPDKALEYLNQIKEPRKDLKVFYTLEKAKVAYLLQDYDESLALFESINYKEIDVRKLHKYDYLFMWSAKIYHGLTLMKMGKLEEALKQMNIGISKFEVFRNSIYHIFAYKSISELYNLLHDYKTAFKYLKLANDMEESLEGLPYR</sequence>
<dbReference type="KEGG" id="vgu:HYG85_22765"/>
<evidence type="ECO:0000259" key="2">
    <source>
        <dbReference type="PROSITE" id="PS50943"/>
    </source>
</evidence>
<proteinExistence type="predicted"/>
<accession>A0A8J8MES8</accession>
<dbReference type="PANTHER" id="PTHR46797:SF1">
    <property type="entry name" value="METHYLPHOSPHONATE SYNTHASE"/>
    <property type="match status" value="1"/>
</dbReference>
<dbReference type="Gene3D" id="1.10.260.40">
    <property type="entry name" value="lambda repressor-like DNA-binding domains"/>
    <property type="match status" value="1"/>
</dbReference>
<dbReference type="PANTHER" id="PTHR46797">
    <property type="entry name" value="HTH-TYPE TRANSCRIPTIONAL REGULATOR"/>
    <property type="match status" value="1"/>
</dbReference>
<evidence type="ECO:0000256" key="1">
    <source>
        <dbReference type="ARBA" id="ARBA00023125"/>
    </source>
</evidence>
<dbReference type="SUPFAM" id="SSF47413">
    <property type="entry name" value="lambda repressor-like DNA-binding domains"/>
    <property type="match status" value="1"/>
</dbReference>
<dbReference type="GO" id="GO:0003700">
    <property type="term" value="F:DNA-binding transcription factor activity"/>
    <property type="evidence" value="ECO:0007669"/>
    <property type="project" value="TreeGrafter"/>
</dbReference>
<dbReference type="InterPro" id="IPR050807">
    <property type="entry name" value="TransReg_Diox_bact_type"/>
</dbReference>
<dbReference type="SUPFAM" id="SSF48452">
    <property type="entry name" value="TPR-like"/>
    <property type="match status" value="2"/>
</dbReference>
<dbReference type="CDD" id="cd00093">
    <property type="entry name" value="HTH_XRE"/>
    <property type="match status" value="1"/>
</dbReference>
<dbReference type="GO" id="GO:0003677">
    <property type="term" value="F:DNA binding"/>
    <property type="evidence" value="ECO:0007669"/>
    <property type="project" value="UniProtKB-KW"/>
</dbReference>
<dbReference type="PROSITE" id="PS50943">
    <property type="entry name" value="HTH_CROC1"/>
    <property type="match status" value="1"/>
</dbReference>
<dbReference type="InterPro" id="IPR010982">
    <property type="entry name" value="Lambda_DNA-bd_dom_sf"/>
</dbReference>
<reference evidence="3 4" key="1">
    <citation type="submission" date="2020-07" db="EMBL/GenBank/DDBJ databases">
        <title>Vallitalea guaymasensis genome.</title>
        <authorList>
            <person name="Postec A."/>
        </authorList>
    </citation>
    <scope>NUCLEOTIDE SEQUENCE [LARGE SCALE GENOMIC DNA]</scope>
    <source>
        <strain evidence="3 4">Ra1766G1</strain>
    </source>
</reference>
<dbReference type="InterPro" id="IPR001387">
    <property type="entry name" value="Cro/C1-type_HTH"/>
</dbReference>
<keyword evidence="4" id="KW-1185">Reference proteome</keyword>
<organism evidence="3 4">
    <name type="scientific">Vallitalea guaymasensis</name>
    <dbReference type="NCBI Taxonomy" id="1185412"/>
    <lineage>
        <taxon>Bacteria</taxon>
        <taxon>Bacillati</taxon>
        <taxon>Bacillota</taxon>
        <taxon>Clostridia</taxon>
        <taxon>Lachnospirales</taxon>
        <taxon>Vallitaleaceae</taxon>
        <taxon>Vallitalea</taxon>
    </lineage>
</organism>
<dbReference type="RefSeq" id="WP_212691567.1">
    <property type="nucleotide sequence ID" value="NZ_CP058561.1"/>
</dbReference>
<name>A0A8J8MES8_9FIRM</name>
<protein>
    <submittedName>
        <fullName evidence="3">Helix-turn-helix domain-containing protein</fullName>
    </submittedName>
</protein>
<evidence type="ECO:0000313" key="4">
    <source>
        <dbReference type="Proteomes" id="UP000677305"/>
    </source>
</evidence>
<dbReference type="InterPro" id="IPR019734">
    <property type="entry name" value="TPR_rpt"/>
</dbReference>
<gene>
    <name evidence="3" type="ORF">HYG85_22765</name>
</gene>
<dbReference type="Proteomes" id="UP000677305">
    <property type="component" value="Chromosome"/>
</dbReference>
<dbReference type="Pfam" id="PF01381">
    <property type="entry name" value="HTH_3"/>
    <property type="match status" value="1"/>
</dbReference>
<evidence type="ECO:0000313" key="3">
    <source>
        <dbReference type="EMBL" id="QUH31596.1"/>
    </source>
</evidence>
<dbReference type="SMART" id="SM00530">
    <property type="entry name" value="HTH_XRE"/>
    <property type="match status" value="1"/>
</dbReference>
<dbReference type="GO" id="GO:0005829">
    <property type="term" value="C:cytosol"/>
    <property type="evidence" value="ECO:0007669"/>
    <property type="project" value="TreeGrafter"/>
</dbReference>
<dbReference type="SMART" id="SM00028">
    <property type="entry name" value="TPR"/>
    <property type="match status" value="4"/>
</dbReference>
<keyword evidence="1" id="KW-0238">DNA-binding</keyword>
<dbReference type="EMBL" id="CP058561">
    <property type="protein sequence ID" value="QUH31596.1"/>
    <property type="molecule type" value="Genomic_DNA"/>
</dbReference>
<dbReference type="Gene3D" id="1.25.40.10">
    <property type="entry name" value="Tetratricopeptide repeat domain"/>
    <property type="match status" value="2"/>
</dbReference>
<feature type="domain" description="HTH cro/C1-type" evidence="2">
    <location>
        <begin position="9"/>
        <end position="62"/>
    </location>
</feature>